<proteinExistence type="predicted"/>
<keyword evidence="1" id="KW-0812">Transmembrane</keyword>
<feature type="transmembrane region" description="Helical" evidence="1">
    <location>
        <begin position="181"/>
        <end position="209"/>
    </location>
</feature>
<sequence>MHPVKTILGLLLFSLWALPGPSWCMEVKSDVHRYRNYELSTGYYERYEVRPGLNRPLIMDETPARPGILSYGPGTATVRVRTRLQDAHAGIAFYEGRTCVDCHRQQGGDNLHVVRNDLVCRQCHGGEPISSVNHYYSPLNKIRRHAYICAKCHQGAGISYASYLVHEPNPAMMSTRESFPLLFYAFWAMIALAGGTLAIFLPHTVLWGLRELFSGGKKKGGDES</sequence>
<reference evidence="2 3" key="1">
    <citation type="journal article" date="2018" name="Sci. Adv.">
        <title>Multi-heme cytochromes provide a pathway for survival in energy-limited environments.</title>
        <authorList>
            <person name="Deng X."/>
            <person name="Dohmae N."/>
            <person name="Nealson K.H."/>
            <person name="Hashimoto K."/>
            <person name="Okamoto A."/>
        </authorList>
    </citation>
    <scope>NUCLEOTIDE SEQUENCE [LARGE SCALE GENOMIC DNA]</scope>
    <source>
        <strain evidence="2 3">IS5</strain>
    </source>
</reference>
<keyword evidence="1" id="KW-0472">Membrane</keyword>
<dbReference type="AlphaFoldDB" id="A0A2Z6AZC6"/>
<name>A0A2Z6AZC6_9BACT</name>
<evidence type="ECO:0000256" key="1">
    <source>
        <dbReference type="SAM" id="Phobius"/>
    </source>
</evidence>
<dbReference type="SUPFAM" id="SSF48695">
    <property type="entry name" value="Multiheme cytochromes"/>
    <property type="match status" value="1"/>
</dbReference>
<protein>
    <submittedName>
        <fullName evidence="2">Uncharacterized protein related to multiheme cytochrome</fullName>
    </submittedName>
</protein>
<gene>
    <name evidence="2" type="ORF">DFE_1891</name>
</gene>
<evidence type="ECO:0000313" key="3">
    <source>
        <dbReference type="Proteomes" id="UP000269883"/>
    </source>
</evidence>
<keyword evidence="3" id="KW-1185">Reference proteome</keyword>
<dbReference type="KEGG" id="dfl:DFE_1891"/>
<evidence type="ECO:0000313" key="2">
    <source>
        <dbReference type="EMBL" id="BBD08617.1"/>
    </source>
</evidence>
<dbReference type="InterPro" id="IPR036280">
    <property type="entry name" value="Multihaem_cyt_sf"/>
</dbReference>
<dbReference type="RefSeq" id="WP_126378855.1">
    <property type="nucleotide sequence ID" value="NZ_AP017378.1"/>
</dbReference>
<organism evidence="2 3">
    <name type="scientific">Desulfovibrio ferrophilus</name>
    <dbReference type="NCBI Taxonomy" id="241368"/>
    <lineage>
        <taxon>Bacteria</taxon>
        <taxon>Pseudomonadati</taxon>
        <taxon>Thermodesulfobacteriota</taxon>
        <taxon>Desulfovibrionia</taxon>
        <taxon>Desulfovibrionales</taxon>
        <taxon>Desulfovibrionaceae</taxon>
        <taxon>Desulfovibrio</taxon>
    </lineage>
</organism>
<keyword evidence="1" id="KW-1133">Transmembrane helix</keyword>
<accession>A0A2Z6AZC6</accession>
<dbReference type="OrthoDB" id="5451788at2"/>
<dbReference type="Gene3D" id="1.10.1130.10">
    <property type="entry name" value="Flavocytochrome C3, Chain A"/>
    <property type="match status" value="1"/>
</dbReference>
<dbReference type="EMBL" id="AP017378">
    <property type="protein sequence ID" value="BBD08617.1"/>
    <property type="molecule type" value="Genomic_DNA"/>
</dbReference>
<dbReference type="Proteomes" id="UP000269883">
    <property type="component" value="Chromosome"/>
</dbReference>